<dbReference type="KEGG" id="cthe:Chro_0763"/>
<evidence type="ECO:0000313" key="1">
    <source>
        <dbReference type="EMBL" id="AFY86309.1"/>
    </source>
</evidence>
<sequence length="291" mass="32796">MLKIMPNRQRERLSYKAVRTIAIFCLVFLGSCSDRKPDVSISSQSSQQQTSTSLLKTTYPKSYPLKLQTIGEFHGNEVQAKSGEQWLGLFATPKGFELLPTKIMVNTVRDYVIDLDETKKTGKKVITNQKSQPIFLVKGAAYLKPGIVKTVFSEQQYLTPNKVLNLSLNSAIDSDYQIAIEDKQNLENKEFSFERQSNTKTRKYIFSVSDNSSISQNLQEFQHHYSNNELPSDRKPPSVFWAGDLDRDGKLDLLIESASHANVSSLTLFLSSPAKENKLLEPVAQFVTQGC</sequence>
<dbReference type="Proteomes" id="UP000010384">
    <property type="component" value="Chromosome"/>
</dbReference>
<dbReference type="STRING" id="251229.Chro_0763"/>
<dbReference type="OrthoDB" id="1091452at2"/>
<dbReference type="HOGENOM" id="CLU_955450_0_0_3"/>
<organism evidence="1 2">
    <name type="scientific">Chroococcidiopsis thermalis (strain PCC 7203)</name>
    <dbReference type="NCBI Taxonomy" id="251229"/>
    <lineage>
        <taxon>Bacteria</taxon>
        <taxon>Bacillati</taxon>
        <taxon>Cyanobacteriota</taxon>
        <taxon>Cyanophyceae</taxon>
        <taxon>Chroococcidiopsidales</taxon>
        <taxon>Chroococcidiopsidaceae</taxon>
        <taxon>Chroococcidiopsis</taxon>
    </lineage>
</organism>
<accession>K9TWF8</accession>
<dbReference type="PROSITE" id="PS51257">
    <property type="entry name" value="PROKAR_LIPOPROTEIN"/>
    <property type="match status" value="1"/>
</dbReference>
<dbReference type="InParanoid" id="K9TWF8"/>
<dbReference type="AlphaFoldDB" id="K9TWF8"/>
<name>K9TWF8_CHRTP</name>
<dbReference type="eggNOG" id="ENOG5033F2Y">
    <property type="taxonomic scope" value="Bacteria"/>
</dbReference>
<evidence type="ECO:0000313" key="2">
    <source>
        <dbReference type="Proteomes" id="UP000010384"/>
    </source>
</evidence>
<reference evidence="1 2" key="1">
    <citation type="submission" date="2012-06" db="EMBL/GenBank/DDBJ databases">
        <title>Finished chromosome of genome of Chroococcidiopsis thermalis PCC 7203.</title>
        <authorList>
            <consortium name="US DOE Joint Genome Institute"/>
            <person name="Gugger M."/>
            <person name="Coursin T."/>
            <person name="Rippka R."/>
            <person name="Tandeau De Marsac N."/>
            <person name="Huntemann M."/>
            <person name="Wei C.-L."/>
            <person name="Han J."/>
            <person name="Detter J.C."/>
            <person name="Han C."/>
            <person name="Tapia R."/>
            <person name="Davenport K."/>
            <person name="Daligault H."/>
            <person name="Erkkila T."/>
            <person name="Gu W."/>
            <person name="Munk A.C.C."/>
            <person name="Teshima H."/>
            <person name="Xu Y."/>
            <person name="Chain P."/>
            <person name="Chen A."/>
            <person name="Krypides N."/>
            <person name="Mavromatis K."/>
            <person name="Markowitz V."/>
            <person name="Szeto E."/>
            <person name="Ivanova N."/>
            <person name="Mikhailova N."/>
            <person name="Ovchinnikova G."/>
            <person name="Pagani I."/>
            <person name="Pati A."/>
            <person name="Goodwin L."/>
            <person name="Peters L."/>
            <person name="Pitluck S."/>
            <person name="Woyke T."/>
            <person name="Kerfeld C."/>
        </authorList>
    </citation>
    <scope>NUCLEOTIDE SEQUENCE [LARGE SCALE GENOMIC DNA]</scope>
    <source>
        <strain evidence="1 2">PCC 7203</strain>
    </source>
</reference>
<dbReference type="EMBL" id="CP003597">
    <property type="protein sequence ID" value="AFY86309.1"/>
    <property type="molecule type" value="Genomic_DNA"/>
</dbReference>
<proteinExistence type="predicted"/>
<gene>
    <name evidence="1" type="ORF">Chro_0763</name>
</gene>
<evidence type="ECO:0008006" key="3">
    <source>
        <dbReference type="Google" id="ProtNLM"/>
    </source>
</evidence>
<keyword evidence="2" id="KW-1185">Reference proteome</keyword>
<dbReference type="PATRIC" id="fig|251229.3.peg.901"/>
<protein>
    <recommendedName>
        <fullName evidence="3">FG-GAP repeat protein</fullName>
    </recommendedName>
</protein>